<evidence type="ECO:0008006" key="2">
    <source>
        <dbReference type="Google" id="ProtNLM"/>
    </source>
</evidence>
<proteinExistence type="predicted"/>
<reference evidence="1" key="1">
    <citation type="submission" date="2019-08" db="EMBL/GenBank/DDBJ databases">
        <authorList>
            <person name="Kucharzyk K."/>
            <person name="Murdoch R.W."/>
            <person name="Higgins S."/>
            <person name="Loffler F."/>
        </authorList>
    </citation>
    <scope>NUCLEOTIDE SEQUENCE</scope>
</reference>
<name>A0A644TP73_9ZZZZ</name>
<gene>
    <name evidence="1" type="ORF">SDC9_14130</name>
</gene>
<accession>A0A644TP73</accession>
<evidence type="ECO:0000313" key="1">
    <source>
        <dbReference type="EMBL" id="MPL68409.1"/>
    </source>
</evidence>
<sequence>MIKINIGNFEEVLSKHIEEVQNYINYEALQNREKIYIKKNIEYILKAKPDEFEDVISKIRQNNIDNNRLKKAFVGGKDCGGSIGYSKFSSKGTTTYNAYDLAQKLKVNVCPYCNRNYTFTIKDKNSKSTRPDFDHFYDKITYPVLALSFYNLIPSCILCNSRLKSTAKFSVATHLHPYKDSFNDYAKFKVEILNSSFYFSEKGFDLKLETITPKAEKIKEDFALETLYQEHKDIVLELIQKAQIYNESYIDELYQKYEGTLFKNREDVLRHITGGFIEDKDISKRPLSKLIKDISEELDLI</sequence>
<comment type="caution">
    <text evidence="1">The sequence shown here is derived from an EMBL/GenBank/DDBJ whole genome shotgun (WGS) entry which is preliminary data.</text>
</comment>
<organism evidence="1">
    <name type="scientific">bioreactor metagenome</name>
    <dbReference type="NCBI Taxonomy" id="1076179"/>
    <lineage>
        <taxon>unclassified sequences</taxon>
        <taxon>metagenomes</taxon>
        <taxon>ecological metagenomes</taxon>
    </lineage>
</organism>
<dbReference type="AlphaFoldDB" id="A0A644TP73"/>
<protein>
    <recommendedName>
        <fullName evidence="2">HNH domain-containing protein</fullName>
    </recommendedName>
</protein>
<dbReference type="EMBL" id="VSSQ01000041">
    <property type="protein sequence ID" value="MPL68409.1"/>
    <property type="molecule type" value="Genomic_DNA"/>
</dbReference>